<comment type="caution">
    <text evidence="2">The sequence shown here is derived from an EMBL/GenBank/DDBJ whole genome shotgun (WGS) entry which is preliminary data.</text>
</comment>
<gene>
    <name evidence="2" type="ORF">ENU74_05350</name>
</gene>
<evidence type="ECO:0000256" key="1">
    <source>
        <dbReference type="SAM" id="Coils"/>
    </source>
</evidence>
<keyword evidence="1" id="KW-0175">Coiled coil</keyword>
<organism evidence="2">
    <name type="scientific">candidate division WOR-3 bacterium</name>
    <dbReference type="NCBI Taxonomy" id="2052148"/>
    <lineage>
        <taxon>Bacteria</taxon>
        <taxon>Bacteria division WOR-3</taxon>
    </lineage>
</organism>
<accession>A0A7V3ZVU6</accession>
<protein>
    <submittedName>
        <fullName evidence="2">Uncharacterized protein</fullName>
    </submittedName>
</protein>
<proteinExistence type="predicted"/>
<dbReference type="AlphaFoldDB" id="A0A7V3ZVU6"/>
<name>A0A7V3ZVU6_UNCW3</name>
<dbReference type="Gene3D" id="1.20.58.800">
    <property type="match status" value="1"/>
</dbReference>
<sequence length="129" mass="15862">MMERIKEKVNKRIKNYTENLDLKLSQKKKEEMVNNFKNYLLEILSLEEKVKELLDKYGVLNERFFYYAYLREIYSLLNKYQKKTLEKEIALRIKKWQARGLKKFLLLKIKKIVKEKDFPTPTIYRTVPY</sequence>
<reference evidence="2" key="1">
    <citation type="journal article" date="2020" name="mSystems">
        <title>Genome- and Community-Level Interaction Insights into Carbon Utilization and Element Cycling Functions of Hydrothermarchaeota in Hydrothermal Sediment.</title>
        <authorList>
            <person name="Zhou Z."/>
            <person name="Liu Y."/>
            <person name="Xu W."/>
            <person name="Pan J."/>
            <person name="Luo Z.H."/>
            <person name="Li M."/>
        </authorList>
    </citation>
    <scope>NUCLEOTIDE SEQUENCE [LARGE SCALE GENOMIC DNA]</scope>
    <source>
        <strain evidence="2">SpSt-697</strain>
    </source>
</reference>
<evidence type="ECO:0000313" key="2">
    <source>
        <dbReference type="EMBL" id="HGK63996.1"/>
    </source>
</evidence>
<feature type="coiled-coil region" evidence="1">
    <location>
        <begin position="6"/>
        <end position="63"/>
    </location>
</feature>
<dbReference type="EMBL" id="DTDR01000130">
    <property type="protein sequence ID" value="HGK63996.1"/>
    <property type="molecule type" value="Genomic_DNA"/>
</dbReference>